<evidence type="ECO:0000313" key="1">
    <source>
        <dbReference type="EMBL" id="KAJ9090165.1"/>
    </source>
</evidence>
<protein>
    <submittedName>
        <fullName evidence="1">Uncharacterized protein</fullName>
    </submittedName>
</protein>
<name>A0ACC2UU25_9FUNG</name>
<accession>A0ACC2UU25</accession>
<keyword evidence="2" id="KW-1185">Reference proteome</keyword>
<proteinExistence type="predicted"/>
<organism evidence="1 2">
    <name type="scientific">Entomophthora muscae</name>
    <dbReference type="NCBI Taxonomy" id="34485"/>
    <lineage>
        <taxon>Eukaryota</taxon>
        <taxon>Fungi</taxon>
        <taxon>Fungi incertae sedis</taxon>
        <taxon>Zoopagomycota</taxon>
        <taxon>Entomophthoromycotina</taxon>
        <taxon>Entomophthoromycetes</taxon>
        <taxon>Entomophthorales</taxon>
        <taxon>Entomophthoraceae</taxon>
        <taxon>Entomophthora</taxon>
    </lineage>
</organism>
<dbReference type="Proteomes" id="UP001165960">
    <property type="component" value="Unassembled WGS sequence"/>
</dbReference>
<sequence>MLLNPFLFVISAALAGPYSNPCIGNRVITPENIKSVGKCRTYSGSLKLDGILSPGNVSLHYMEEIYGDLVLNNYQGVLTHIPDIDGSLKIFNQEAYAFSILQDVREVTSLVLRNVSANIHFNKLIVTKSIKVINSSATSIKGLEARDLEKIYIKDCPNLDEFQLGGLQNISRVKISNTSLMTFDFLKNVIIEGDLFIENYKFPVLDIDARQIGGRVFLYNNKPLYHVYFSALDKLKFPMALHGNPEFRFLQIRGNVEDVKPKNQIS</sequence>
<evidence type="ECO:0000313" key="2">
    <source>
        <dbReference type="Proteomes" id="UP001165960"/>
    </source>
</evidence>
<gene>
    <name evidence="1" type="ORF">DSO57_1005335</name>
</gene>
<comment type="caution">
    <text evidence="1">The sequence shown here is derived from an EMBL/GenBank/DDBJ whole genome shotgun (WGS) entry which is preliminary data.</text>
</comment>
<dbReference type="EMBL" id="QTSX02000014">
    <property type="protein sequence ID" value="KAJ9090165.1"/>
    <property type="molecule type" value="Genomic_DNA"/>
</dbReference>
<reference evidence="1" key="1">
    <citation type="submission" date="2022-04" db="EMBL/GenBank/DDBJ databases">
        <title>Genome of the entomopathogenic fungus Entomophthora muscae.</title>
        <authorList>
            <person name="Elya C."/>
            <person name="Lovett B.R."/>
            <person name="Lee E."/>
            <person name="Macias A.M."/>
            <person name="Hajek A.E."/>
            <person name="De Bivort B.L."/>
            <person name="Kasson M.T."/>
            <person name="De Fine Licht H.H."/>
            <person name="Stajich J.E."/>
        </authorList>
    </citation>
    <scope>NUCLEOTIDE SEQUENCE</scope>
    <source>
        <strain evidence="1">Berkeley</strain>
    </source>
</reference>